<proteinExistence type="predicted"/>
<reference evidence="1" key="1">
    <citation type="submission" date="2020-04" db="EMBL/GenBank/DDBJ databases">
        <title>Genome Assembly and Annotation of Botryosphaeria dothidea sdau 11-99, a Latent Pathogen of Apple Fruit Ring Rot in China.</title>
        <authorList>
            <person name="Yu C."/>
            <person name="Diao Y."/>
            <person name="Lu Q."/>
            <person name="Zhao J."/>
            <person name="Cui S."/>
            <person name="Peng C."/>
            <person name="He B."/>
            <person name="Liu H."/>
        </authorList>
    </citation>
    <scope>NUCLEOTIDE SEQUENCE [LARGE SCALE GENOMIC DNA]</scope>
    <source>
        <strain evidence="1">Sdau11-99</strain>
    </source>
</reference>
<evidence type="ECO:0000313" key="2">
    <source>
        <dbReference type="Proteomes" id="UP000572817"/>
    </source>
</evidence>
<sequence length="416" mass="46411">MNVPVVNPRIILESSQDEICLTGFNFCLDCRAGSCKRHGIVGTTVSEADRESTRQALELIGWLPPELKILVACQLNVATLFSIKHAPAFREPLWDNPRNRSTILRKVLERFSLEGAAFPQSFLQDSTVAREILDGAVIPDSDSRLSTLPHYLLFLEVFHKATNAVAEFLAEELLPVDFRSCHFIFRAFLMPFWRLFGVKTASTAAETEAAAHEQSIHRKQEVIDYYMALPPEARDSLVRNILSLGKLYQERHPLDLVARGVDPGLAAEIMEQSVVGTVTAYFMIEYLRAGMQAVFKQASSGGRVAAREAFSRGGMAPWAAAVGGNGGGHASDAHPGIVPIELDAWTYRAVVTEHTVALLRPQNHRADLLWELLRASRLPAGARLDWKSYDQASSRTNIIWRIPRARRDRDDQDDLK</sequence>
<dbReference type="OrthoDB" id="10682045at2759"/>
<protein>
    <submittedName>
        <fullName evidence="1">Uncharacterized protein</fullName>
    </submittedName>
</protein>
<name>A0A8H4IUB5_9PEZI</name>
<organism evidence="1 2">
    <name type="scientific">Botryosphaeria dothidea</name>
    <dbReference type="NCBI Taxonomy" id="55169"/>
    <lineage>
        <taxon>Eukaryota</taxon>
        <taxon>Fungi</taxon>
        <taxon>Dikarya</taxon>
        <taxon>Ascomycota</taxon>
        <taxon>Pezizomycotina</taxon>
        <taxon>Dothideomycetes</taxon>
        <taxon>Dothideomycetes incertae sedis</taxon>
        <taxon>Botryosphaeriales</taxon>
        <taxon>Botryosphaeriaceae</taxon>
        <taxon>Botryosphaeria</taxon>
    </lineage>
</organism>
<gene>
    <name evidence="1" type="ORF">GTA08_BOTSDO04641</name>
</gene>
<dbReference type="AlphaFoldDB" id="A0A8H4IUB5"/>
<accession>A0A8H4IUB5</accession>
<evidence type="ECO:0000313" key="1">
    <source>
        <dbReference type="EMBL" id="KAF4307641.1"/>
    </source>
</evidence>
<keyword evidence="2" id="KW-1185">Reference proteome</keyword>
<comment type="caution">
    <text evidence="1">The sequence shown here is derived from an EMBL/GenBank/DDBJ whole genome shotgun (WGS) entry which is preliminary data.</text>
</comment>
<dbReference type="EMBL" id="WWBZ02000022">
    <property type="protein sequence ID" value="KAF4307641.1"/>
    <property type="molecule type" value="Genomic_DNA"/>
</dbReference>
<dbReference type="Proteomes" id="UP000572817">
    <property type="component" value="Unassembled WGS sequence"/>
</dbReference>